<feature type="domain" description="Major facilitator superfamily (MFS) profile" evidence="7">
    <location>
        <begin position="8"/>
        <end position="439"/>
    </location>
</feature>
<dbReference type="GO" id="GO:0022857">
    <property type="term" value="F:transmembrane transporter activity"/>
    <property type="evidence" value="ECO:0007669"/>
    <property type="project" value="InterPro"/>
</dbReference>
<dbReference type="SUPFAM" id="SSF103473">
    <property type="entry name" value="MFS general substrate transporter"/>
    <property type="match status" value="1"/>
</dbReference>
<dbReference type="PANTHER" id="PTHR23501">
    <property type="entry name" value="MAJOR FACILITATOR SUPERFAMILY"/>
    <property type="match status" value="1"/>
</dbReference>
<dbReference type="NCBIfam" id="NF040895">
    <property type="entry name" value="MFS_effux_SdrM"/>
    <property type="match status" value="1"/>
</dbReference>
<evidence type="ECO:0000256" key="2">
    <source>
        <dbReference type="ARBA" id="ARBA00022448"/>
    </source>
</evidence>
<dbReference type="Gene3D" id="1.20.1250.20">
    <property type="entry name" value="MFS general substrate transporter like domains"/>
    <property type="match status" value="1"/>
</dbReference>
<evidence type="ECO:0000313" key="9">
    <source>
        <dbReference type="Proteomes" id="UP000256337"/>
    </source>
</evidence>
<proteinExistence type="predicted"/>
<dbReference type="PRINTS" id="PR01036">
    <property type="entry name" value="TCRTETB"/>
</dbReference>
<gene>
    <name evidence="8" type="ORF">DOS76_05235</name>
</gene>
<name>A0AAX1RVZ1_9STAP</name>
<feature type="transmembrane region" description="Helical" evidence="6">
    <location>
        <begin position="289"/>
        <end position="309"/>
    </location>
</feature>
<dbReference type="EMBL" id="QKYD01000083">
    <property type="protein sequence ID" value="REI22681.1"/>
    <property type="molecule type" value="Genomic_DNA"/>
</dbReference>
<evidence type="ECO:0000256" key="6">
    <source>
        <dbReference type="SAM" id="Phobius"/>
    </source>
</evidence>
<dbReference type="Pfam" id="PF07690">
    <property type="entry name" value="MFS_1"/>
    <property type="match status" value="1"/>
</dbReference>
<dbReference type="RefSeq" id="WP_115855983.1">
    <property type="nucleotide sequence ID" value="NZ_CAJUZR010000043.1"/>
</dbReference>
<evidence type="ECO:0000256" key="1">
    <source>
        <dbReference type="ARBA" id="ARBA00004651"/>
    </source>
</evidence>
<dbReference type="PROSITE" id="PS50850">
    <property type="entry name" value="MFS"/>
    <property type="match status" value="1"/>
</dbReference>
<dbReference type="InterPro" id="IPR011701">
    <property type="entry name" value="MFS"/>
</dbReference>
<feature type="transmembrane region" description="Helical" evidence="6">
    <location>
        <begin position="193"/>
        <end position="212"/>
    </location>
</feature>
<reference evidence="8 9" key="1">
    <citation type="journal article" date="2018" name="Vet. Microbiol.">
        <title>Characterisation of Staphylococcus felis isolated from cats using whole genome sequencing.</title>
        <authorList>
            <person name="Worthing K."/>
            <person name="Pang S."/>
            <person name="Trott D.J."/>
            <person name="Abraham S."/>
            <person name="Coombs G.W."/>
            <person name="Jordan D."/>
            <person name="McIntyre L."/>
            <person name="Davies M.R."/>
            <person name="Norris J."/>
        </authorList>
    </citation>
    <scope>NUCLEOTIDE SEQUENCE [LARGE SCALE GENOMIC DNA]</scope>
    <source>
        <strain evidence="8 9">F25</strain>
    </source>
</reference>
<evidence type="ECO:0000256" key="3">
    <source>
        <dbReference type="ARBA" id="ARBA00022692"/>
    </source>
</evidence>
<dbReference type="InterPro" id="IPR036259">
    <property type="entry name" value="MFS_trans_sf"/>
</dbReference>
<keyword evidence="2" id="KW-0813">Transport</keyword>
<dbReference type="Gene3D" id="1.20.1720.10">
    <property type="entry name" value="Multidrug resistance protein D"/>
    <property type="match status" value="1"/>
</dbReference>
<feature type="transmembrane region" description="Helical" evidence="6">
    <location>
        <begin position="70"/>
        <end position="90"/>
    </location>
</feature>
<dbReference type="AlphaFoldDB" id="A0AAX1RVZ1"/>
<feature type="transmembrane region" description="Helical" evidence="6">
    <location>
        <begin position="417"/>
        <end position="434"/>
    </location>
</feature>
<dbReference type="Proteomes" id="UP000256337">
    <property type="component" value="Unassembled WGS sequence"/>
</dbReference>
<feature type="transmembrane region" description="Helical" evidence="6">
    <location>
        <begin position="258"/>
        <end position="277"/>
    </location>
</feature>
<comment type="subcellular location">
    <subcellularLocation>
        <location evidence="1">Cell membrane</location>
        <topology evidence="1">Multi-pass membrane protein</topology>
    </subcellularLocation>
</comment>
<sequence length="442" mass="49467">MGFKQLSVIVSLVLIMFMSAIETSIVSLALPTMRDDLNAKLPISLVFTVYFVGIVLAIPILSELMSRVKIIYVTMLGLILFIGASLLSGLSTSFEMLVFARLIQGIGAGVNMSLAQIVPKLAFEIPFRYKVMGIVGSVWGISSILGPFLGGFILEVSTWHWLFFINIPIGLIAMAFVLYAYQFDSETISRPAIDYIGMALFYILIALLMFAVLYTHYLWMNIVALGLFFIGLVYLIRYSKRQRVTFLPIKEFKSLIRLAFLTDFLVAVVLIAFNVFIPTYLQDVLGLTPLQSGLIIFPLSIGWLFINFNLNKIESKLTIKLLYIVAFSILVFGGLNLIFNAFHPIIIAITLFFAGMSFGTAYTKDSVLVQEHVSPESMKKMMSLFTLTRNLGNSIGSAVIGYVYALQMRITQVPIQNIMLFCIGVVIVLFIIWMRQSQKGLE</sequence>
<evidence type="ECO:0000313" key="8">
    <source>
        <dbReference type="EMBL" id="REI22681.1"/>
    </source>
</evidence>
<evidence type="ECO:0000256" key="4">
    <source>
        <dbReference type="ARBA" id="ARBA00022989"/>
    </source>
</evidence>
<accession>A0AAX1RVZ1</accession>
<feature type="transmembrane region" description="Helical" evidence="6">
    <location>
        <begin position="131"/>
        <end position="153"/>
    </location>
</feature>
<dbReference type="InterPro" id="IPR020846">
    <property type="entry name" value="MFS_dom"/>
</dbReference>
<evidence type="ECO:0000256" key="5">
    <source>
        <dbReference type="ARBA" id="ARBA00023136"/>
    </source>
</evidence>
<organism evidence="8 9">
    <name type="scientific">Staphylococcus felis</name>
    <dbReference type="NCBI Taxonomy" id="46127"/>
    <lineage>
        <taxon>Bacteria</taxon>
        <taxon>Bacillati</taxon>
        <taxon>Bacillota</taxon>
        <taxon>Bacilli</taxon>
        <taxon>Bacillales</taxon>
        <taxon>Staphylococcaceae</taxon>
        <taxon>Staphylococcus</taxon>
    </lineage>
</organism>
<dbReference type="PANTHER" id="PTHR23501:SF191">
    <property type="entry name" value="VACUOLAR BASIC AMINO ACID TRANSPORTER 4"/>
    <property type="match status" value="1"/>
</dbReference>
<dbReference type="InterPro" id="IPR053573">
    <property type="entry name" value="MFS_Drug_Efflux_Pump"/>
</dbReference>
<evidence type="ECO:0000259" key="7">
    <source>
        <dbReference type="PROSITE" id="PS50850"/>
    </source>
</evidence>
<feature type="transmembrane region" description="Helical" evidence="6">
    <location>
        <begin position="96"/>
        <end position="119"/>
    </location>
</feature>
<feature type="transmembrane region" description="Helical" evidence="6">
    <location>
        <begin position="39"/>
        <end position="58"/>
    </location>
</feature>
<comment type="caution">
    <text evidence="8">The sequence shown here is derived from an EMBL/GenBank/DDBJ whole genome shotgun (WGS) entry which is preliminary data.</text>
</comment>
<protein>
    <submittedName>
        <fullName evidence="8">MFS transporter</fullName>
    </submittedName>
</protein>
<feature type="transmembrane region" description="Helical" evidence="6">
    <location>
        <begin position="159"/>
        <end position="181"/>
    </location>
</feature>
<keyword evidence="3 6" id="KW-0812">Transmembrane</keyword>
<dbReference type="GO" id="GO:0005886">
    <property type="term" value="C:plasma membrane"/>
    <property type="evidence" value="ECO:0007669"/>
    <property type="project" value="UniProtKB-SubCell"/>
</dbReference>
<feature type="transmembrane region" description="Helical" evidence="6">
    <location>
        <begin position="321"/>
        <end position="339"/>
    </location>
</feature>
<keyword evidence="5 6" id="KW-0472">Membrane</keyword>
<feature type="transmembrane region" description="Helical" evidence="6">
    <location>
        <begin position="218"/>
        <end position="237"/>
    </location>
</feature>
<feature type="transmembrane region" description="Helical" evidence="6">
    <location>
        <begin position="384"/>
        <end position="405"/>
    </location>
</feature>
<keyword evidence="4 6" id="KW-1133">Transmembrane helix</keyword>